<accession>A0A6J7H235</accession>
<dbReference type="InterPro" id="IPR011008">
    <property type="entry name" value="Dimeric_a/b-barrel"/>
</dbReference>
<dbReference type="SUPFAM" id="SSF54909">
    <property type="entry name" value="Dimeric alpha+beta barrel"/>
    <property type="match status" value="1"/>
</dbReference>
<organism evidence="2">
    <name type="scientific">freshwater metagenome</name>
    <dbReference type="NCBI Taxonomy" id="449393"/>
    <lineage>
        <taxon>unclassified sequences</taxon>
        <taxon>metagenomes</taxon>
        <taxon>ecological metagenomes</taxon>
    </lineage>
</organism>
<gene>
    <name evidence="2" type="ORF">UFOPK3564_01387</name>
</gene>
<evidence type="ECO:0000313" key="2">
    <source>
        <dbReference type="EMBL" id="CAB4913118.1"/>
    </source>
</evidence>
<feature type="domain" description="DUF1330" evidence="1">
    <location>
        <begin position="37"/>
        <end position="110"/>
    </location>
</feature>
<dbReference type="PANTHER" id="PTHR40257:SF1">
    <property type="entry name" value="DUF1330 DOMAIN-CONTAINING PROTEIN"/>
    <property type="match status" value="1"/>
</dbReference>
<dbReference type="Pfam" id="PF07045">
    <property type="entry name" value="DUF1330"/>
    <property type="match status" value="1"/>
</dbReference>
<proteinExistence type="predicted"/>
<reference evidence="2" key="1">
    <citation type="submission" date="2020-05" db="EMBL/GenBank/DDBJ databases">
        <authorList>
            <person name="Chiriac C."/>
            <person name="Salcher M."/>
            <person name="Ghai R."/>
            <person name="Kavagutti S V."/>
        </authorList>
    </citation>
    <scope>NUCLEOTIDE SEQUENCE</scope>
</reference>
<dbReference type="EMBL" id="CAFBMK010000067">
    <property type="protein sequence ID" value="CAB4913118.1"/>
    <property type="molecule type" value="Genomic_DNA"/>
</dbReference>
<protein>
    <submittedName>
        <fullName evidence="2">Unannotated protein</fullName>
    </submittedName>
</protein>
<name>A0A6J7H235_9ZZZZ</name>
<sequence length="121" mass="13329">MAVDPTGRDLKRFLQEDPGGPVVMLNLLRYREGGAGSYAEYATRIRPFLERVGAEIVYVGDAGTSLVAPEPWEWDAVLLVRYPSRAAFSEMVADPEYQGITALRSDALDEAVLQATIPWQG</sequence>
<dbReference type="PANTHER" id="PTHR40257">
    <property type="match status" value="1"/>
</dbReference>
<dbReference type="Gene3D" id="3.30.70.100">
    <property type="match status" value="1"/>
</dbReference>
<dbReference type="InterPro" id="IPR010753">
    <property type="entry name" value="DUF1330"/>
</dbReference>
<evidence type="ECO:0000259" key="1">
    <source>
        <dbReference type="Pfam" id="PF07045"/>
    </source>
</evidence>
<dbReference type="AlphaFoldDB" id="A0A6J7H235"/>